<organism evidence="2">
    <name type="scientific">Laodelphax striatellus</name>
    <name type="common">Small brown planthopper</name>
    <name type="synonym">Delphax striatella</name>
    <dbReference type="NCBI Taxonomy" id="195883"/>
    <lineage>
        <taxon>Eukaryota</taxon>
        <taxon>Metazoa</taxon>
        <taxon>Ecdysozoa</taxon>
        <taxon>Arthropoda</taxon>
        <taxon>Hexapoda</taxon>
        <taxon>Insecta</taxon>
        <taxon>Pterygota</taxon>
        <taxon>Neoptera</taxon>
        <taxon>Paraneoptera</taxon>
        <taxon>Hemiptera</taxon>
        <taxon>Auchenorrhyncha</taxon>
        <taxon>Fulgoroidea</taxon>
        <taxon>Delphacidae</taxon>
        <taxon>Criomorphinae</taxon>
        <taxon>Laodelphax</taxon>
    </lineage>
</organism>
<accession>A0A345BEF1</accession>
<dbReference type="GO" id="GO:0007218">
    <property type="term" value="P:neuropeptide signaling pathway"/>
    <property type="evidence" value="ECO:0007669"/>
    <property type="project" value="UniProtKB-KW"/>
</dbReference>
<name>A0A345BEF1_LAOST</name>
<keyword evidence="1" id="KW-0732">Signal</keyword>
<feature type="chain" id="PRO_5016921964" evidence="1">
    <location>
        <begin position="26"/>
        <end position="102"/>
    </location>
</feature>
<reference evidence="2" key="1">
    <citation type="submission" date="2017-08" db="EMBL/GenBank/DDBJ databases">
        <title>Molecular cloning and characterization of neuropeptides and G-protein coupled receptors (GPCRs) for neuropeptides in the small brown planthopper Laodelphax striatellus.</title>
        <authorList>
            <person name="Liu X.G."/>
            <person name="Ji Y.J."/>
            <person name="Wei J.Z."/>
            <person name="Du M.F."/>
            <person name="An S.H."/>
        </authorList>
    </citation>
    <scope>NUCLEOTIDE SEQUENCE</scope>
</reference>
<proteinExistence type="evidence at transcript level"/>
<evidence type="ECO:0000313" key="2">
    <source>
        <dbReference type="EMBL" id="AXF48203.1"/>
    </source>
</evidence>
<gene>
    <name evidence="2" type="primary">sNPF</name>
</gene>
<feature type="signal peptide" evidence="1">
    <location>
        <begin position="1"/>
        <end position="25"/>
    </location>
</feature>
<dbReference type="EMBL" id="MF765483">
    <property type="protein sequence ID" value="AXF48203.1"/>
    <property type="molecule type" value="mRNA"/>
</dbReference>
<dbReference type="AlphaFoldDB" id="A0A345BEF1"/>
<sequence>MRSHVLVSCSLVIGLMLVTLEGGSTAPAGYDYDNVRDLYEMLMQREALADSFLDSSNSHRVVRKNNRSPSLRLRFGRRSDPSLLYQGEHNYERPMVDNIADN</sequence>
<evidence type="ECO:0000256" key="1">
    <source>
        <dbReference type="SAM" id="SignalP"/>
    </source>
</evidence>
<keyword evidence="2" id="KW-0527">Neuropeptide</keyword>
<protein>
    <submittedName>
        <fullName evidence="2">Short neuropeptide f</fullName>
    </submittedName>
</protein>